<proteinExistence type="predicted"/>
<dbReference type="Proteomes" id="UP000006160">
    <property type="component" value="Unassembled WGS sequence"/>
</dbReference>
<evidence type="ECO:0000256" key="1">
    <source>
        <dbReference type="SAM" id="Phobius"/>
    </source>
</evidence>
<organism evidence="2 3">
    <name type="scientific">Clostridium botulinum D str. 1873</name>
    <dbReference type="NCBI Taxonomy" id="592027"/>
    <lineage>
        <taxon>Bacteria</taxon>
        <taxon>Bacillati</taxon>
        <taxon>Bacillota</taxon>
        <taxon>Clostridia</taxon>
        <taxon>Eubacteriales</taxon>
        <taxon>Clostridiaceae</taxon>
        <taxon>Clostridium</taxon>
    </lineage>
</organism>
<protein>
    <recommendedName>
        <fullName evidence="4">DUF2500 family protein</fullName>
    </recommendedName>
</protein>
<dbReference type="Pfam" id="PF10694">
    <property type="entry name" value="DUF2500"/>
    <property type="match status" value="1"/>
</dbReference>
<evidence type="ECO:0000313" key="3">
    <source>
        <dbReference type="Proteomes" id="UP000006160"/>
    </source>
</evidence>
<evidence type="ECO:0000313" key="2">
    <source>
        <dbReference type="EMBL" id="EES90425.1"/>
    </source>
</evidence>
<feature type="transmembrane region" description="Helical" evidence="1">
    <location>
        <begin position="6"/>
        <end position="24"/>
    </location>
</feature>
<sequence length="110" mass="13006">MFQLNIVFYIFVLVVIIKGIVMFIKNERSPIISTKAQLVYKKREYDTHTDNNLVMTTNETLILIFQLDTGSKLDFIVNYDTFTNIPEYQWGNLIFQGTRFLKFEIKNNIV</sequence>
<dbReference type="RefSeq" id="WP_003377251.1">
    <property type="nucleotide sequence ID" value="NZ_ACSJ01000009.1"/>
</dbReference>
<evidence type="ECO:0008006" key="4">
    <source>
        <dbReference type="Google" id="ProtNLM"/>
    </source>
</evidence>
<dbReference type="AlphaFoldDB" id="A0A9P2G5N0"/>
<keyword evidence="1" id="KW-0472">Membrane</keyword>
<dbReference type="InterPro" id="IPR019635">
    <property type="entry name" value="DUF2500"/>
</dbReference>
<keyword evidence="1" id="KW-1133">Transmembrane helix</keyword>
<gene>
    <name evidence="2" type="ORF">CLG_B0043</name>
</gene>
<comment type="caution">
    <text evidence="2">The sequence shown here is derived from an EMBL/GenBank/DDBJ whole genome shotgun (WGS) entry which is preliminary data.</text>
</comment>
<dbReference type="EMBL" id="ACSJ01000009">
    <property type="protein sequence ID" value="EES90425.1"/>
    <property type="molecule type" value="Genomic_DNA"/>
</dbReference>
<dbReference type="Gene3D" id="2.40.50.660">
    <property type="match status" value="1"/>
</dbReference>
<keyword evidence="1" id="KW-0812">Transmembrane</keyword>
<reference evidence="2 3" key="1">
    <citation type="submission" date="2009-10" db="EMBL/GenBank/DDBJ databases">
        <authorList>
            <person name="Shrivastava S."/>
            <person name="Brinkac L.B."/>
            <person name="Brown J.L."/>
            <person name="Bruce D.B."/>
            <person name="Detter C."/>
            <person name="Green L.D."/>
            <person name="Munk C.A."/>
            <person name="Rogers Y.C."/>
            <person name="Tapia R."/>
            <person name="Saunders E.S."/>
            <person name="Sims D.R."/>
            <person name="Smith L.A."/>
            <person name="Smith T.J."/>
            <person name="Sutton G."/>
            <person name="Brettin T."/>
        </authorList>
    </citation>
    <scope>NUCLEOTIDE SEQUENCE [LARGE SCALE GENOMIC DNA]</scope>
    <source>
        <strain evidence="3">D str. 1873</strain>
    </source>
</reference>
<accession>A0A9P2G5N0</accession>
<name>A0A9P2G5N0_CLOBO</name>